<accession>A0A3E2TNV8</accession>
<dbReference type="EMBL" id="QVEP01000013">
    <property type="protein sequence ID" value="RGB80140.1"/>
    <property type="molecule type" value="Genomic_DNA"/>
</dbReference>
<comment type="caution">
    <text evidence="2">The sequence shown here is derived from an EMBL/GenBank/DDBJ whole genome shotgun (WGS) entry which is preliminary data.</text>
</comment>
<keyword evidence="1" id="KW-0472">Membrane</keyword>
<name>A0A3E2TNV8_9FIRM</name>
<organism evidence="2 3">
    <name type="scientific">Coprococcus catus</name>
    <dbReference type="NCBI Taxonomy" id="116085"/>
    <lineage>
        <taxon>Bacteria</taxon>
        <taxon>Bacillati</taxon>
        <taxon>Bacillota</taxon>
        <taxon>Clostridia</taxon>
        <taxon>Lachnospirales</taxon>
        <taxon>Lachnospiraceae</taxon>
        <taxon>Coprococcus</taxon>
    </lineage>
</organism>
<feature type="transmembrane region" description="Helical" evidence="1">
    <location>
        <begin position="37"/>
        <end position="54"/>
    </location>
</feature>
<feature type="transmembrane region" description="Helical" evidence="1">
    <location>
        <begin position="12"/>
        <end position="31"/>
    </location>
</feature>
<sequence>MLKKLKNMKKKIVIADGLLLAAMAVVFGTTYDINPHIGMYVLAAELAAVAIMIVRSGKS</sequence>
<dbReference type="AlphaFoldDB" id="A0A3E2TNV8"/>
<dbReference type="Proteomes" id="UP000260773">
    <property type="component" value="Unassembled WGS sequence"/>
</dbReference>
<keyword evidence="1" id="KW-0812">Transmembrane</keyword>
<proteinExistence type="predicted"/>
<reference evidence="2 3" key="1">
    <citation type="submission" date="2018-08" db="EMBL/GenBank/DDBJ databases">
        <title>A genome reference for cultivated species of the human gut microbiota.</title>
        <authorList>
            <person name="Zou Y."/>
            <person name="Xue W."/>
            <person name="Luo G."/>
        </authorList>
    </citation>
    <scope>NUCLEOTIDE SEQUENCE [LARGE SCALE GENOMIC DNA]</scope>
    <source>
        <strain evidence="2 3">AF45-17</strain>
    </source>
</reference>
<evidence type="ECO:0000313" key="3">
    <source>
        <dbReference type="Proteomes" id="UP000260773"/>
    </source>
</evidence>
<keyword evidence="1" id="KW-1133">Transmembrane helix</keyword>
<gene>
    <name evidence="2" type="ORF">DW070_07105</name>
</gene>
<evidence type="ECO:0000256" key="1">
    <source>
        <dbReference type="SAM" id="Phobius"/>
    </source>
</evidence>
<evidence type="ECO:0000313" key="2">
    <source>
        <dbReference type="EMBL" id="RGB80140.1"/>
    </source>
</evidence>
<protein>
    <submittedName>
        <fullName evidence="2">Uncharacterized protein</fullName>
    </submittedName>
</protein>